<evidence type="ECO:0000313" key="2">
    <source>
        <dbReference type="EMBL" id="KRK85063.1"/>
    </source>
</evidence>
<dbReference type="EMBL" id="AZDY01000001">
    <property type="protein sequence ID" value="KRK85063.1"/>
    <property type="molecule type" value="Genomic_DNA"/>
</dbReference>
<comment type="caution">
    <text evidence="2">The sequence shown here is derived from an EMBL/GenBank/DDBJ whole genome shotgun (WGS) entry which is preliminary data.</text>
</comment>
<sequence>MKKKFVLSSILFILLITGLTPFYIHNKTNNSGHSTLIKNKIVNKTKNKDANTLKNAKEINDKFYSHKKINQSAENALVGYPSTFSRLINISQLVVVGQVTNLHSFVDRNMPNTIADTKIKYVLKGDKDQTNKTIRVMFPGGNITRKALLSTVSDKPFMNISPEEANSEEIVTVNNPDMPLPKVGENFAFLLTKEPSEADNIPGEFWSIDFASKGLFPENAQGKYERIVKEPSIKDSSGKPSRDLSQEDDIKMNRGMNELINKVRTDK</sequence>
<feature type="region of interest" description="Disordered" evidence="1">
    <location>
        <begin position="226"/>
        <end position="267"/>
    </location>
</feature>
<protein>
    <submittedName>
        <fullName evidence="2">Uncharacterized protein</fullName>
    </submittedName>
</protein>
<evidence type="ECO:0000313" key="3">
    <source>
        <dbReference type="Proteomes" id="UP000051515"/>
    </source>
</evidence>
<dbReference type="PATRIC" id="fig|1423788.3.peg.893"/>
<gene>
    <name evidence="2" type="ORF">FC78_GL000868</name>
</gene>
<dbReference type="Proteomes" id="UP000051515">
    <property type="component" value="Unassembled WGS sequence"/>
</dbReference>
<accession>A0A0R1L1Q0</accession>
<evidence type="ECO:0000256" key="1">
    <source>
        <dbReference type="SAM" id="MobiDB-lite"/>
    </source>
</evidence>
<dbReference type="RefSeq" id="WP_056950265.1">
    <property type="nucleotide sequence ID" value="NZ_AZDY01000001.1"/>
</dbReference>
<organism evidence="2 3">
    <name type="scientific">Companilactobacillus bobalius DSM 19674</name>
    <dbReference type="NCBI Taxonomy" id="1423788"/>
    <lineage>
        <taxon>Bacteria</taxon>
        <taxon>Bacillati</taxon>
        <taxon>Bacillota</taxon>
        <taxon>Bacilli</taxon>
        <taxon>Lactobacillales</taxon>
        <taxon>Lactobacillaceae</taxon>
        <taxon>Companilactobacillus</taxon>
        <taxon>Companilactobacillus bobalius</taxon>
    </lineage>
</organism>
<dbReference type="OrthoDB" id="2323782at2"/>
<keyword evidence="3" id="KW-1185">Reference proteome</keyword>
<reference evidence="2 3" key="1">
    <citation type="journal article" date="2015" name="Genome Announc.">
        <title>Expanding the biotechnology potential of lactobacilli through comparative genomics of 213 strains and associated genera.</title>
        <authorList>
            <person name="Sun Z."/>
            <person name="Harris H.M."/>
            <person name="McCann A."/>
            <person name="Guo C."/>
            <person name="Argimon S."/>
            <person name="Zhang W."/>
            <person name="Yang X."/>
            <person name="Jeffery I.B."/>
            <person name="Cooney J.C."/>
            <person name="Kagawa T.F."/>
            <person name="Liu W."/>
            <person name="Song Y."/>
            <person name="Salvetti E."/>
            <person name="Wrobel A."/>
            <person name="Rasinkangas P."/>
            <person name="Parkhill J."/>
            <person name="Rea M.C."/>
            <person name="O'Sullivan O."/>
            <person name="Ritari J."/>
            <person name="Douillard F.P."/>
            <person name="Paul Ross R."/>
            <person name="Yang R."/>
            <person name="Briner A.E."/>
            <person name="Felis G.E."/>
            <person name="de Vos W.M."/>
            <person name="Barrangou R."/>
            <person name="Klaenhammer T.R."/>
            <person name="Caufield P.W."/>
            <person name="Cui Y."/>
            <person name="Zhang H."/>
            <person name="O'Toole P.W."/>
        </authorList>
    </citation>
    <scope>NUCLEOTIDE SEQUENCE [LARGE SCALE GENOMIC DNA]</scope>
    <source>
        <strain evidence="2 3">DSM 19674</strain>
    </source>
</reference>
<dbReference type="AlphaFoldDB" id="A0A0R1L1Q0"/>
<name>A0A0R1L1Q0_9LACO</name>
<proteinExistence type="predicted"/>
<feature type="compositionally biased region" description="Basic and acidic residues" evidence="1">
    <location>
        <begin position="226"/>
        <end position="252"/>
    </location>
</feature>